<feature type="signal peptide" evidence="1">
    <location>
        <begin position="1"/>
        <end position="33"/>
    </location>
</feature>
<comment type="caution">
    <text evidence="2">The sequence shown here is derived from an EMBL/GenBank/DDBJ whole genome shotgun (WGS) entry which is preliminary data.</text>
</comment>
<gene>
    <name evidence="2" type="ORF">PGTUg99_018279</name>
</gene>
<proteinExistence type="predicted"/>
<evidence type="ECO:0008006" key="4">
    <source>
        <dbReference type="Google" id="ProtNLM"/>
    </source>
</evidence>
<evidence type="ECO:0000313" key="3">
    <source>
        <dbReference type="Proteomes" id="UP000325313"/>
    </source>
</evidence>
<accession>A0A5B0M7Y8</accession>
<keyword evidence="1" id="KW-0732">Signal</keyword>
<dbReference type="EMBL" id="VDEP01000477">
    <property type="protein sequence ID" value="KAA1072691.1"/>
    <property type="molecule type" value="Genomic_DNA"/>
</dbReference>
<sequence length="134" mass="14960">MTKKLFSQRWGSSTVLWGLHIAFHLAITCEAESQNHQMQREIPHLTVTAARQVGAGITNEHMNPGGMTDRSRPLSAWRWTDRIVNPTVRLATHPRPVDRAVGQRADLEQMILVVTRVAGPVDDVPASAQLYICN</sequence>
<dbReference type="AlphaFoldDB" id="A0A5B0M7Y8"/>
<feature type="chain" id="PRO_5022765385" description="Secreted protein" evidence="1">
    <location>
        <begin position="34"/>
        <end position="134"/>
    </location>
</feature>
<dbReference type="Proteomes" id="UP000325313">
    <property type="component" value="Unassembled WGS sequence"/>
</dbReference>
<evidence type="ECO:0000313" key="2">
    <source>
        <dbReference type="EMBL" id="KAA1072691.1"/>
    </source>
</evidence>
<organism evidence="2 3">
    <name type="scientific">Puccinia graminis f. sp. tritici</name>
    <dbReference type="NCBI Taxonomy" id="56615"/>
    <lineage>
        <taxon>Eukaryota</taxon>
        <taxon>Fungi</taxon>
        <taxon>Dikarya</taxon>
        <taxon>Basidiomycota</taxon>
        <taxon>Pucciniomycotina</taxon>
        <taxon>Pucciniomycetes</taxon>
        <taxon>Pucciniales</taxon>
        <taxon>Pucciniaceae</taxon>
        <taxon>Puccinia</taxon>
    </lineage>
</organism>
<name>A0A5B0M7Y8_PUCGR</name>
<protein>
    <recommendedName>
        <fullName evidence="4">Secreted protein</fullName>
    </recommendedName>
</protein>
<reference evidence="2 3" key="1">
    <citation type="submission" date="2019-05" db="EMBL/GenBank/DDBJ databases">
        <title>Emergence of the Ug99 lineage of the wheat stem rust pathogen through somatic hybridization.</title>
        <authorList>
            <person name="Li F."/>
            <person name="Upadhyaya N.M."/>
            <person name="Sperschneider J."/>
            <person name="Matny O."/>
            <person name="Nguyen-Phuc H."/>
            <person name="Mago R."/>
            <person name="Raley C."/>
            <person name="Miller M.E."/>
            <person name="Silverstein K.A.T."/>
            <person name="Henningsen E."/>
            <person name="Hirsch C.D."/>
            <person name="Visser B."/>
            <person name="Pretorius Z.A."/>
            <person name="Steffenson B.J."/>
            <person name="Schwessinger B."/>
            <person name="Dodds P.N."/>
            <person name="Figueroa M."/>
        </authorList>
    </citation>
    <scope>NUCLEOTIDE SEQUENCE [LARGE SCALE GENOMIC DNA]</scope>
    <source>
        <strain evidence="2 3">Ug99</strain>
    </source>
</reference>
<evidence type="ECO:0000256" key="1">
    <source>
        <dbReference type="SAM" id="SignalP"/>
    </source>
</evidence>